<reference evidence="8" key="1">
    <citation type="journal article" date="2019" name="Int. J. Syst. Evol. Microbiol.">
        <title>The Global Catalogue of Microorganisms (GCM) 10K type strain sequencing project: providing services to taxonomists for standard genome sequencing and annotation.</title>
        <authorList>
            <consortium name="The Broad Institute Genomics Platform"/>
            <consortium name="The Broad Institute Genome Sequencing Center for Infectious Disease"/>
            <person name="Wu L."/>
            <person name="Ma J."/>
        </authorList>
    </citation>
    <scope>NUCLEOTIDE SEQUENCE [LARGE SCALE GENOMIC DNA]</scope>
    <source>
        <strain evidence="8">KCTC 42087</strain>
    </source>
</reference>
<feature type="DNA-binding region" description="H-T-H motif" evidence="5">
    <location>
        <begin position="39"/>
        <end position="58"/>
    </location>
</feature>
<dbReference type="InterPro" id="IPR001647">
    <property type="entry name" value="HTH_TetR"/>
</dbReference>
<organism evidence="7 8">
    <name type="scientific">Actinomadura rugatobispora</name>
    <dbReference type="NCBI Taxonomy" id="1994"/>
    <lineage>
        <taxon>Bacteria</taxon>
        <taxon>Bacillati</taxon>
        <taxon>Actinomycetota</taxon>
        <taxon>Actinomycetes</taxon>
        <taxon>Streptosporangiales</taxon>
        <taxon>Thermomonosporaceae</taxon>
        <taxon>Actinomadura</taxon>
    </lineage>
</organism>
<evidence type="ECO:0000256" key="5">
    <source>
        <dbReference type="PROSITE-ProRule" id="PRU00335"/>
    </source>
</evidence>
<dbReference type="SUPFAM" id="SSF48498">
    <property type="entry name" value="Tetracyclin repressor-like, C-terminal domain"/>
    <property type="match status" value="1"/>
</dbReference>
<dbReference type="Gene3D" id="1.10.10.60">
    <property type="entry name" value="Homeodomain-like"/>
    <property type="match status" value="1"/>
</dbReference>
<evidence type="ECO:0000259" key="6">
    <source>
        <dbReference type="PROSITE" id="PS50977"/>
    </source>
</evidence>
<accession>A0ABW0ZWY7</accession>
<dbReference type="PANTHER" id="PTHR30055">
    <property type="entry name" value="HTH-TYPE TRANSCRIPTIONAL REGULATOR RUTR"/>
    <property type="match status" value="1"/>
</dbReference>
<dbReference type="EMBL" id="JBHSON010000015">
    <property type="protein sequence ID" value="MFC5746571.1"/>
    <property type="molecule type" value="Genomic_DNA"/>
</dbReference>
<proteinExistence type="predicted"/>
<dbReference type="InterPro" id="IPR009057">
    <property type="entry name" value="Homeodomain-like_sf"/>
</dbReference>
<protein>
    <submittedName>
        <fullName evidence="7">TetR/AcrR family transcriptional regulator</fullName>
    </submittedName>
</protein>
<keyword evidence="3 5" id="KW-0238">DNA-binding</keyword>
<dbReference type="PRINTS" id="PR00455">
    <property type="entry name" value="HTHTETR"/>
</dbReference>
<dbReference type="PROSITE" id="PS50977">
    <property type="entry name" value="HTH_TETR_2"/>
    <property type="match status" value="1"/>
</dbReference>
<comment type="caution">
    <text evidence="7">The sequence shown here is derived from an EMBL/GenBank/DDBJ whole genome shotgun (WGS) entry which is preliminary data.</text>
</comment>
<evidence type="ECO:0000313" key="8">
    <source>
        <dbReference type="Proteomes" id="UP001596074"/>
    </source>
</evidence>
<dbReference type="SUPFAM" id="SSF46689">
    <property type="entry name" value="Homeodomain-like"/>
    <property type="match status" value="1"/>
</dbReference>
<dbReference type="InterPro" id="IPR050109">
    <property type="entry name" value="HTH-type_TetR-like_transc_reg"/>
</dbReference>
<dbReference type="RefSeq" id="WP_378282192.1">
    <property type="nucleotide sequence ID" value="NZ_JBHSON010000015.1"/>
</dbReference>
<dbReference type="InterPro" id="IPR041490">
    <property type="entry name" value="KstR2_TetR_C"/>
</dbReference>
<evidence type="ECO:0000256" key="2">
    <source>
        <dbReference type="ARBA" id="ARBA00023015"/>
    </source>
</evidence>
<dbReference type="InterPro" id="IPR036271">
    <property type="entry name" value="Tet_transcr_reg_TetR-rel_C_sf"/>
</dbReference>
<keyword evidence="2" id="KW-0805">Transcription regulation</keyword>
<gene>
    <name evidence="7" type="ORF">ACFPZN_13185</name>
</gene>
<keyword evidence="4" id="KW-0804">Transcription</keyword>
<keyword evidence="1" id="KW-0678">Repressor</keyword>
<feature type="domain" description="HTH tetR-type" evidence="6">
    <location>
        <begin position="16"/>
        <end position="76"/>
    </location>
</feature>
<dbReference type="Pfam" id="PF17932">
    <property type="entry name" value="TetR_C_24"/>
    <property type="match status" value="1"/>
</dbReference>
<keyword evidence="8" id="KW-1185">Reference proteome</keyword>
<evidence type="ECO:0000256" key="3">
    <source>
        <dbReference type="ARBA" id="ARBA00023125"/>
    </source>
</evidence>
<evidence type="ECO:0000256" key="1">
    <source>
        <dbReference type="ARBA" id="ARBA00022491"/>
    </source>
</evidence>
<dbReference type="Gene3D" id="1.10.357.10">
    <property type="entry name" value="Tetracycline Repressor, domain 2"/>
    <property type="match status" value="1"/>
</dbReference>
<name>A0ABW0ZWY7_9ACTN</name>
<dbReference type="PANTHER" id="PTHR30055:SF175">
    <property type="entry name" value="HTH-TYPE TRANSCRIPTIONAL REPRESSOR KSTR2"/>
    <property type="match status" value="1"/>
</dbReference>
<evidence type="ECO:0000313" key="7">
    <source>
        <dbReference type="EMBL" id="MFC5746571.1"/>
    </source>
</evidence>
<sequence length="213" mass="23741">MTSPRQPTGRRRLPTGERRAQLVDIASRLFRERGYHHVGMRDIADAADIKSASLYHHFRSKTDLLQAIVESVSEDLIASQEPFARAARDEGRSGGELLAALLRRQIVYLCEHADALWVADREINSLPSEVIAKVQRSRRRYQRTIAALIADGVRTGELRSSAPDLVAFAALDMVNGLSRWYRPERGRSLENVADGYVALIIKDLLGGRLEPGG</sequence>
<dbReference type="Pfam" id="PF00440">
    <property type="entry name" value="TetR_N"/>
    <property type="match status" value="1"/>
</dbReference>
<dbReference type="Proteomes" id="UP001596074">
    <property type="component" value="Unassembled WGS sequence"/>
</dbReference>
<evidence type="ECO:0000256" key="4">
    <source>
        <dbReference type="ARBA" id="ARBA00023163"/>
    </source>
</evidence>